<keyword evidence="10 13" id="KW-0408">Iron</keyword>
<keyword evidence="17" id="KW-1185">Reference proteome</keyword>
<dbReference type="InterPro" id="IPR010722">
    <property type="entry name" value="BATS_dom"/>
</dbReference>
<keyword evidence="4 13" id="KW-0004">4Fe-4S</keyword>
<sequence length="308" mass="33780">MLFSKPLLDLLYEAQTVHRENFSSNSVQISTLLSIKTGGCPENCAYCPQSARYRTGVKSSSLMNIKEVLVSAERAKASGATRFCMGAAWRSPKQNDLDQICAMIRAVKALNLETCVTLGMLEQEQAVQLKQAGLDFYNHNVDSSPEFYNKIITTRVFQERLDTLKIVRDAGIKVCCGGILGMGESNEDRLKMLVLLANLNPPPESVPINKLIPIPGTPLEECQAADEFDFVRIVAVARCLMPKSYIRLSAGREGMSDTLQALCFAAGVNSIFYGETLLTAANPKPEKDLNLLKRLGISAEMGSCDTQE</sequence>
<proteinExistence type="inferred from homology"/>
<keyword evidence="7 13" id="KW-0001">2Fe-2S</keyword>
<evidence type="ECO:0000256" key="11">
    <source>
        <dbReference type="ARBA" id="ARBA00023014"/>
    </source>
</evidence>
<evidence type="ECO:0000256" key="14">
    <source>
        <dbReference type="PIRSR" id="PIRSR001619-1"/>
    </source>
</evidence>
<dbReference type="EC" id="2.8.1.6" evidence="3 13"/>
<evidence type="ECO:0000313" key="16">
    <source>
        <dbReference type="EMBL" id="ETZ06678.1"/>
    </source>
</evidence>
<dbReference type="InterPro" id="IPR007197">
    <property type="entry name" value="rSAM"/>
</dbReference>
<dbReference type="Pfam" id="PF04055">
    <property type="entry name" value="Radical_SAM"/>
    <property type="match status" value="1"/>
</dbReference>
<organism evidence="16 17">
    <name type="scientific">Holospora obtusa F1</name>
    <dbReference type="NCBI Taxonomy" id="1399147"/>
    <lineage>
        <taxon>Bacteria</taxon>
        <taxon>Pseudomonadati</taxon>
        <taxon>Pseudomonadota</taxon>
        <taxon>Alphaproteobacteria</taxon>
        <taxon>Holosporales</taxon>
        <taxon>Holosporaceae</taxon>
        <taxon>Holospora</taxon>
    </lineage>
</organism>
<dbReference type="SFLD" id="SFLDG01060">
    <property type="entry name" value="BATS_domain_containing"/>
    <property type="match status" value="1"/>
</dbReference>
<evidence type="ECO:0000259" key="15">
    <source>
        <dbReference type="PROSITE" id="PS51918"/>
    </source>
</evidence>
<gene>
    <name evidence="13" type="primary">bioB</name>
    <name evidence="16" type="ORF">P618_201152</name>
</gene>
<dbReference type="Pfam" id="PF06968">
    <property type="entry name" value="BATS"/>
    <property type="match status" value="1"/>
</dbReference>
<protein>
    <recommendedName>
        <fullName evidence="3 13">Biotin synthase</fullName>
        <ecNumber evidence="3 13">2.8.1.6</ecNumber>
    </recommendedName>
</protein>
<reference evidence="16 17" key="1">
    <citation type="journal article" date="2014" name="FEMS Microbiol. Lett.">
        <title>Draft genome sequences of three Holospora species (Holospora obtusa, Holospora undulata, and Holospora elegans), endonuclear symbiotic bacteria of the ciliate Paramecium caudatum.</title>
        <authorList>
            <person name="Dohra H."/>
            <person name="Tanaka K."/>
            <person name="Suzuki T."/>
            <person name="Fujishima M."/>
            <person name="Suzuki H."/>
        </authorList>
    </citation>
    <scope>NUCLEOTIDE SEQUENCE [LARGE SCALE GENOMIC DNA]</scope>
    <source>
        <strain evidence="16 17">F1</strain>
    </source>
</reference>
<dbReference type="GO" id="GO:0005506">
    <property type="term" value="F:iron ion binding"/>
    <property type="evidence" value="ECO:0007669"/>
    <property type="project" value="UniProtKB-UniRule"/>
</dbReference>
<keyword evidence="8 13" id="KW-0479">Metal-binding</keyword>
<evidence type="ECO:0000256" key="7">
    <source>
        <dbReference type="ARBA" id="ARBA00022714"/>
    </source>
</evidence>
<feature type="binding site" evidence="13 14">
    <location>
        <position position="175"/>
    </location>
    <ligand>
        <name>[2Fe-2S] cluster</name>
        <dbReference type="ChEBI" id="CHEBI:190135"/>
    </ligand>
</feature>
<dbReference type="SFLD" id="SFLDG01278">
    <property type="entry name" value="biotin_synthase_like"/>
    <property type="match status" value="1"/>
</dbReference>
<dbReference type="Gene3D" id="3.20.20.70">
    <property type="entry name" value="Aldolase class I"/>
    <property type="match status" value="1"/>
</dbReference>
<evidence type="ECO:0000256" key="10">
    <source>
        <dbReference type="ARBA" id="ARBA00023004"/>
    </source>
</evidence>
<dbReference type="HAMAP" id="MF_01694">
    <property type="entry name" value="BioB"/>
    <property type="match status" value="1"/>
</dbReference>
<dbReference type="NCBIfam" id="TIGR00433">
    <property type="entry name" value="bioB"/>
    <property type="match status" value="1"/>
</dbReference>
<feature type="binding site" evidence="13 14">
    <location>
        <position position="115"/>
    </location>
    <ligand>
        <name>[2Fe-2S] cluster</name>
        <dbReference type="ChEBI" id="CHEBI:190135"/>
    </ligand>
</feature>
<evidence type="ECO:0000256" key="12">
    <source>
        <dbReference type="ARBA" id="ARBA00051157"/>
    </source>
</evidence>
<dbReference type="GO" id="GO:0051539">
    <property type="term" value="F:4 iron, 4 sulfur cluster binding"/>
    <property type="evidence" value="ECO:0007669"/>
    <property type="project" value="UniProtKB-KW"/>
</dbReference>
<keyword evidence="5 13" id="KW-0808">Transferase</keyword>
<evidence type="ECO:0000256" key="2">
    <source>
        <dbReference type="ARBA" id="ARBA00010765"/>
    </source>
</evidence>
<evidence type="ECO:0000256" key="4">
    <source>
        <dbReference type="ARBA" id="ARBA00022485"/>
    </source>
</evidence>
<dbReference type="STRING" id="1399147.P618_201152"/>
<dbReference type="SMART" id="SM00729">
    <property type="entry name" value="Elp3"/>
    <property type="match status" value="1"/>
</dbReference>
<keyword evidence="6 13" id="KW-0949">S-adenosyl-L-methionine</keyword>
<evidence type="ECO:0000313" key="17">
    <source>
        <dbReference type="Proteomes" id="UP000019112"/>
    </source>
</evidence>
<evidence type="ECO:0000256" key="8">
    <source>
        <dbReference type="ARBA" id="ARBA00022723"/>
    </source>
</evidence>
<evidence type="ECO:0000256" key="9">
    <source>
        <dbReference type="ARBA" id="ARBA00022756"/>
    </source>
</evidence>
<dbReference type="PROSITE" id="PS51918">
    <property type="entry name" value="RADICAL_SAM"/>
    <property type="match status" value="1"/>
</dbReference>
<evidence type="ECO:0000256" key="5">
    <source>
        <dbReference type="ARBA" id="ARBA00022679"/>
    </source>
</evidence>
<keyword evidence="11 13" id="KW-0411">Iron-sulfur</keyword>
<feature type="domain" description="Radical SAM core" evidence="15">
    <location>
        <begin position="25"/>
        <end position="243"/>
    </location>
</feature>
<dbReference type="InterPro" id="IPR002684">
    <property type="entry name" value="Biotin_synth/BioAB"/>
</dbReference>
<comment type="similarity">
    <text evidence="2 13">Belongs to the radical SAM superfamily. Biotin synthase family.</text>
</comment>
<keyword evidence="9 13" id="KW-0093">Biotin biosynthesis</keyword>
<dbReference type="PIRSF" id="PIRSF001619">
    <property type="entry name" value="Biotin_synth"/>
    <property type="match status" value="1"/>
</dbReference>
<comment type="function">
    <text evidence="13">Catalyzes the conversion of dethiobiotin (DTB) to biotin by the insertion of a sulfur atom into dethiobiotin via a radical-based mechanism.</text>
</comment>
<dbReference type="AlphaFoldDB" id="W6TCY6"/>
<dbReference type="SFLD" id="SFLDF00272">
    <property type="entry name" value="biotin_synthase"/>
    <property type="match status" value="1"/>
</dbReference>
<comment type="cofactor">
    <cofactor evidence="13">
        <name>[2Fe-2S] cluster</name>
        <dbReference type="ChEBI" id="CHEBI:190135"/>
    </cofactor>
    <text evidence="13">Binds 1 [2Fe-2S] cluster. The cluster is coordinated with 3 cysteines and 1 arginine.</text>
</comment>
<feature type="binding site" evidence="13 14">
    <location>
        <position position="47"/>
    </location>
    <ligand>
        <name>[4Fe-4S] cluster</name>
        <dbReference type="ChEBI" id="CHEBI:49883"/>
        <note>4Fe-4S-S-AdoMet</note>
    </ligand>
</feature>
<comment type="pathway">
    <text evidence="1 13">Cofactor biosynthesis; biotin biosynthesis; biotin from 7,8-diaminononanoate: step 2/2.</text>
</comment>
<dbReference type="GO" id="GO:0004076">
    <property type="term" value="F:biotin synthase activity"/>
    <property type="evidence" value="ECO:0007669"/>
    <property type="project" value="UniProtKB-UniRule"/>
</dbReference>
<comment type="catalytic activity">
    <reaction evidence="12 13">
        <text>(4R,5S)-dethiobiotin + (sulfur carrier)-SH + 2 reduced [2Fe-2S]-[ferredoxin] + 2 S-adenosyl-L-methionine = (sulfur carrier)-H + biotin + 2 5'-deoxyadenosine + 2 L-methionine + 2 oxidized [2Fe-2S]-[ferredoxin]</text>
        <dbReference type="Rhea" id="RHEA:22060"/>
        <dbReference type="Rhea" id="RHEA-COMP:10000"/>
        <dbReference type="Rhea" id="RHEA-COMP:10001"/>
        <dbReference type="Rhea" id="RHEA-COMP:14737"/>
        <dbReference type="Rhea" id="RHEA-COMP:14739"/>
        <dbReference type="ChEBI" id="CHEBI:17319"/>
        <dbReference type="ChEBI" id="CHEBI:29917"/>
        <dbReference type="ChEBI" id="CHEBI:33737"/>
        <dbReference type="ChEBI" id="CHEBI:33738"/>
        <dbReference type="ChEBI" id="CHEBI:57586"/>
        <dbReference type="ChEBI" id="CHEBI:57844"/>
        <dbReference type="ChEBI" id="CHEBI:59789"/>
        <dbReference type="ChEBI" id="CHEBI:64428"/>
        <dbReference type="ChEBI" id="CHEBI:149473"/>
        <dbReference type="EC" id="2.8.1.6"/>
    </reaction>
</comment>
<accession>W6TCY6</accession>
<comment type="cofactor">
    <cofactor evidence="13 14">
        <name>[4Fe-4S] cluster</name>
        <dbReference type="ChEBI" id="CHEBI:49883"/>
    </cofactor>
    <text evidence="13 14">Binds 1 [4Fe-4S] cluster. The cluster is coordinated with 3 cysteines and an exchangeable S-adenosyl-L-methionine.</text>
</comment>
<feature type="binding site" evidence="13 14">
    <location>
        <position position="40"/>
    </location>
    <ligand>
        <name>[4Fe-4S] cluster</name>
        <dbReference type="ChEBI" id="CHEBI:49883"/>
        <note>4Fe-4S-S-AdoMet</note>
    </ligand>
</feature>
<comment type="subunit">
    <text evidence="13">Homodimer.</text>
</comment>
<dbReference type="SMART" id="SM00876">
    <property type="entry name" value="BATS"/>
    <property type="match status" value="1"/>
</dbReference>
<feature type="binding site" evidence="13 14">
    <location>
        <position position="84"/>
    </location>
    <ligand>
        <name>[2Fe-2S] cluster</name>
        <dbReference type="ChEBI" id="CHEBI:190135"/>
    </ligand>
</feature>
<feature type="binding site" evidence="13 14">
    <location>
        <position position="247"/>
    </location>
    <ligand>
        <name>[2Fe-2S] cluster</name>
        <dbReference type="ChEBI" id="CHEBI:190135"/>
    </ligand>
</feature>
<dbReference type="InterPro" id="IPR024177">
    <property type="entry name" value="Biotin_synthase"/>
</dbReference>
<dbReference type="InterPro" id="IPR013785">
    <property type="entry name" value="Aldolase_TIM"/>
</dbReference>
<comment type="caution">
    <text evidence="16">The sequence shown here is derived from an EMBL/GenBank/DDBJ whole genome shotgun (WGS) entry which is preliminary data.</text>
</comment>
<evidence type="ECO:0000256" key="6">
    <source>
        <dbReference type="ARBA" id="ARBA00022691"/>
    </source>
</evidence>
<dbReference type="GO" id="GO:0009102">
    <property type="term" value="P:biotin biosynthetic process"/>
    <property type="evidence" value="ECO:0007669"/>
    <property type="project" value="UniProtKB-UniRule"/>
</dbReference>
<dbReference type="Proteomes" id="UP000019112">
    <property type="component" value="Unassembled WGS sequence"/>
</dbReference>
<dbReference type="InterPro" id="IPR058240">
    <property type="entry name" value="rSAM_sf"/>
</dbReference>
<dbReference type="PANTHER" id="PTHR22976:SF2">
    <property type="entry name" value="BIOTIN SYNTHASE, MITOCHONDRIAL"/>
    <property type="match status" value="1"/>
</dbReference>
<dbReference type="eggNOG" id="COG0502">
    <property type="taxonomic scope" value="Bacteria"/>
</dbReference>
<dbReference type="CDD" id="cd01335">
    <property type="entry name" value="Radical_SAM"/>
    <property type="match status" value="1"/>
</dbReference>
<evidence type="ECO:0000256" key="3">
    <source>
        <dbReference type="ARBA" id="ARBA00012236"/>
    </source>
</evidence>
<dbReference type="PANTHER" id="PTHR22976">
    <property type="entry name" value="BIOTIN SYNTHASE"/>
    <property type="match status" value="1"/>
</dbReference>
<dbReference type="SUPFAM" id="SSF102114">
    <property type="entry name" value="Radical SAM enzymes"/>
    <property type="match status" value="1"/>
</dbReference>
<evidence type="ECO:0000256" key="13">
    <source>
        <dbReference type="HAMAP-Rule" id="MF_01694"/>
    </source>
</evidence>
<dbReference type="GO" id="GO:0051537">
    <property type="term" value="F:2 iron, 2 sulfur cluster binding"/>
    <property type="evidence" value="ECO:0007669"/>
    <property type="project" value="UniProtKB-KW"/>
</dbReference>
<dbReference type="InterPro" id="IPR006638">
    <property type="entry name" value="Elp3/MiaA/NifB-like_rSAM"/>
</dbReference>
<dbReference type="SFLD" id="SFLDS00029">
    <property type="entry name" value="Radical_SAM"/>
    <property type="match status" value="1"/>
</dbReference>
<feature type="binding site" evidence="13 14">
    <location>
        <position position="44"/>
    </location>
    <ligand>
        <name>[4Fe-4S] cluster</name>
        <dbReference type="ChEBI" id="CHEBI:49883"/>
        <note>4Fe-4S-S-AdoMet</note>
    </ligand>
</feature>
<dbReference type="UniPathway" id="UPA00078">
    <property type="reaction ID" value="UER00162"/>
</dbReference>
<dbReference type="EMBL" id="AWTR02000091">
    <property type="protein sequence ID" value="ETZ06678.1"/>
    <property type="molecule type" value="Genomic_DNA"/>
</dbReference>
<comment type="cofactor">
    <cofactor evidence="14">
        <name>[2Fe-2S] cluster</name>
        <dbReference type="ChEBI" id="CHEBI:190135"/>
    </cofactor>
    <text evidence="14">Binds 1 [2Fe-2S] cluster. The cluster is coordinated with 3 cysteines and 1 arginine.</text>
</comment>
<name>W6TCY6_HOLOB</name>
<evidence type="ECO:0000256" key="1">
    <source>
        <dbReference type="ARBA" id="ARBA00004942"/>
    </source>
</evidence>